<dbReference type="GO" id="GO:0043822">
    <property type="term" value="F:ribonuclease M5 activity"/>
    <property type="evidence" value="ECO:0007669"/>
    <property type="project" value="TreeGrafter"/>
</dbReference>
<dbReference type="AlphaFoldDB" id="A0A1E5G3J7"/>
<protein>
    <recommendedName>
        <fullName evidence="1">Toprim domain-containing protein</fullName>
    </recommendedName>
</protein>
<dbReference type="SMART" id="SM00493">
    <property type="entry name" value="TOPRIM"/>
    <property type="match status" value="1"/>
</dbReference>
<dbReference type="InterPro" id="IPR006171">
    <property type="entry name" value="TOPRIM_dom"/>
</dbReference>
<dbReference type="EMBL" id="MIJE01000007">
    <property type="protein sequence ID" value="OEF97659.1"/>
    <property type="molecule type" value="Genomic_DNA"/>
</dbReference>
<organism evidence="2 3">
    <name type="scientific">Desulfuribacillus alkaliarsenatis</name>
    <dbReference type="NCBI Taxonomy" id="766136"/>
    <lineage>
        <taxon>Bacteria</taxon>
        <taxon>Bacillati</taxon>
        <taxon>Bacillota</taxon>
        <taxon>Desulfuribacillia</taxon>
        <taxon>Desulfuribacillales</taxon>
        <taxon>Desulfuribacillaceae</taxon>
        <taxon>Desulfuribacillus</taxon>
    </lineage>
</organism>
<dbReference type="Pfam" id="PF01751">
    <property type="entry name" value="Toprim"/>
    <property type="match status" value="1"/>
</dbReference>
<dbReference type="PANTHER" id="PTHR39156:SF2">
    <property type="entry name" value="DNA PRIMASE (BACTERIAL TYPE) AND SMALL PRIMASE-LIKE PROTEINS"/>
    <property type="match status" value="1"/>
</dbReference>
<dbReference type="Proteomes" id="UP000094296">
    <property type="component" value="Unassembled WGS sequence"/>
</dbReference>
<dbReference type="Gene3D" id="3.40.1360.10">
    <property type="match status" value="1"/>
</dbReference>
<dbReference type="OrthoDB" id="2417742at2"/>
<dbReference type="GO" id="GO:0006364">
    <property type="term" value="P:rRNA processing"/>
    <property type="evidence" value="ECO:0007669"/>
    <property type="project" value="TreeGrafter"/>
</dbReference>
<dbReference type="SUPFAM" id="SSF110455">
    <property type="entry name" value="Toprim domain"/>
    <property type="match status" value="1"/>
</dbReference>
<comment type="caution">
    <text evidence="2">The sequence shown here is derived from an EMBL/GenBank/DDBJ whole genome shotgun (WGS) entry which is preliminary data.</text>
</comment>
<evidence type="ECO:0000313" key="3">
    <source>
        <dbReference type="Proteomes" id="UP000094296"/>
    </source>
</evidence>
<reference evidence="2 3" key="1">
    <citation type="submission" date="2016-09" db="EMBL/GenBank/DDBJ databases">
        <title>Draft genome sequence for the type strain of Desulfuribacillus alkaliarsenatis AHT28, an obligately anaerobic, sulfidogenic bacterium isolated from Russian soda lake sediments.</title>
        <authorList>
            <person name="Abin C.A."/>
            <person name="Hollibaugh J.T."/>
        </authorList>
    </citation>
    <scope>NUCLEOTIDE SEQUENCE [LARGE SCALE GENOMIC DNA]</scope>
    <source>
        <strain evidence="2 3">AHT28</strain>
    </source>
</reference>
<evidence type="ECO:0000313" key="2">
    <source>
        <dbReference type="EMBL" id="OEF97659.1"/>
    </source>
</evidence>
<sequence length="124" mass="14224">MHNVNSVNSDCKKVIIVEGKNDKNKLLEILAEPVHIICTYGTLGEEKINDLLLPYEDEDVYVLVDADESGNKIRKWIKQMLPNATHIYTRRMYGEVSSTPLEHLAKVLKDAHFEVHDLDIDYDS</sequence>
<gene>
    <name evidence="2" type="ORF">BHF68_14455</name>
</gene>
<accession>A0A1E5G3J7</accession>
<dbReference type="STRING" id="766136.BHF68_14455"/>
<dbReference type="PROSITE" id="PS50880">
    <property type="entry name" value="TOPRIM"/>
    <property type="match status" value="1"/>
</dbReference>
<feature type="domain" description="Toprim" evidence="1">
    <location>
        <begin position="12"/>
        <end position="96"/>
    </location>
</feature>
<evidence type="ECO:0000259" key="1">
    <source>
        <dbReference type="PROSITE" id="PS50880"/>
    </source>
</evidence>
<proteinExistence type="predicted"/>
<name>A0A1E5G3J7_9FIRM</name>
<keyword evidence="3" id="KW-1185">Reference proteome</keyword>
<dbReference type="PANTHER" id="PTHR39156">
    <property type="entry name" value="RIBONUCLEASE M5"/>
    <property type="match status" value="1"/>
</dbReference>